<sequence length="295" mass="32199">MSTSNHSSPLGRRRLFMMHLTLTLPSPSPPSIFAVARCGTVVVTDAPGYMECSFSPLQRSIDVPQHCTLSARPSRASYCGATTYRRLGSKGDRWFGDFKSEEGVGDVTGAGESFKSAMLMSGSGSNGGFQERRVHSRTWGSALSRARRFGLEGIPLRLRFDLRVVHSRGAIPESILTALMPQQIAACTLFFSVESQRQARDFCWNISTRATPVRCTSGGRLPPFVRTSIPSGWRSYCQNGVEMRLDLGVSGTMVATNDVRTRQFFVALLLLPPASRTSPLALRPVCGPCTVLDAE</sequence>
<reference evidence="2" key="1">
    <citation type="journal article" date="2017" name="Nat. Ecol. Evol.">
        <title>Genome expansion and lineage-specific genetic innovations in the forest pathogenic fungi Armillaria.</title>
        <authorList>
            <person name="Sipos G."/>
            <person name="Prasanna A.N."/>
            <person name="Walter M.C."/>
            <person name="O'Connor E."/>
            <person name="Balint B."/>
            <person name="Krizsan K."/>
            <person name="Kiss B."/>
            <person name="Hess J."/>
            <person name="Varga T."/>
            <person name="Slot J."/>
            <person name="Riley R."/>
            <person name="Boka B."/>
            <person name="Rigling D."/>
            <person name="Barry K."/>
            <person name="Lee J."/>
            <person name="Mihaltcheva S."/>
            <person name="LaButti K."/>
            <person name="Lipzen A."/>
            <person name="Waldron R."/>
            <person name="Moloney N.M."/>
            <person name="Sperisen C."/>
            <person name="Kredics L."/>
            <person name="Vagvoelgyi C."/>
            <person name="Patrignani A."/>
            <person name="Fitzpatrick D."/>
            <person name="Nagy I."/>
            <person name="Doyle S."/>
            <person name="Anderson J.B."/>
            <person name="Grigoriev I.V."/>
            <person name="Gueldener U."/>
            <person name="Muensterkoetter M."/>
            <person name="Nagy L.G."/>
        </authorList>
    </citation>
    <scope>NUCLEOTIDE SEQUENCE [LARGE SCALE GENOMIC DNA]</scope>
    <source>
        <strain evidence="2">C18/9</strain>
    </source>
</reference>
<evidence type="ECO:0000313" key="1">
    <source>
        <dbReference type="EMBL" id="SJL10668.1"/>
    </source>
</evidence>
<keyword evidence="2" id="KW-1185">Reference proteome</keyword>
<organism evidence="1 2">
    <name type="scientific">Armillaria ostoyae</name>
    <name type="common">Armillaria root rot fungus</name>
    <dbReference type="NCBI Taxonomy" id="47428"/>
    <lineage>
        <taxon>Eukaryota</taxon>
        <taxon>Fungi</taxon>
        <taxon>Dikarya</taxon>
        <taxon>Basidiomycota</taxon>
        <taxon>Agaricomycotina</taxon>
        <taxon>Agaricomycetes</taxon>
        <taxon>Agaricomycetidae</taxon>
        <taxon>Agaricales</taxon>
        <taxon>Marasmiineae</taxon>
        <taxon>Physalacriaceae</taxon>
        <taxon>Armillaria</taxon>
    </lineage>
</organism>
<protein>
    <submittedName>
        <fullName evidence="1">Uncharacterized protein</fullName>
    </submittedName>
</protein>
<evidence type="ECO:0000313" key="2">
    <source>
        <dbReference type="Proteomes" id="UP000219338"/>
    </source>
</evidence>
<gene>
    <name evidence="1" type="ORF">ARMOST_14059</name>
</gene>
<proteinExistence type="predicted"/>
<accession>A0A284RPK3</accession>
<name>A0A284RPK3_ARMOS</name>
<dbReference type="Proteomes" id="UP000219338">
    <property type="component" value="Unassembled WGS sequence"/>
</dbReference>
<dbReference type="AlphaFoldDB" id="A0A284RPK3"/>
<dbReference type="EMBL" id="FUEG01000012">
    <property type="protein sequence ID" value="SJL10668.1"/>
    <property type="molecule type" value="Genomic_DNA"/>
</dbReference>